<evidence type="ECO:0000256" key="4">
    <source>
        <dbReference type="ARBA" id="ARBA00022272"/>
    </source>
</evidence>
<dbReference type="SUPFAM" id="SSF51366">
    <property type="entry name" value="Ribulose-phoshate binding barrel"/>
    <property type="match status" value="1"/>
</dbReference>
<dbReference type="GO" id="GO:0004640">
    <property type="term" value="F:phosphoribosylanthranilate isomerase activity"/>
    <property type="evidence" value="ECO:0007669"/>
    <property type="project" value="UniProtKB-EC"/>
</dbReference>
<evidence type="ECO:0000313" key="11">
    <source>
        <dbReference type="EMBL" id="MEP0864017.1"/>
    </source>
</evidence>
<evidence type="ECO:0000256" key="8">
    <source>
        <dbReference type="ARBA" id="ARBA00023235"/>
    </source>
</evidence>
<evidence type="ECO:0000256" key="5">
    <source>
        <dbReference type="ARBA" id="ARBA00022605"/>
    </source>
</evidence>
<dbReference type="Pfam" id="PF00697">
    <property type="entry name" value="PRAI"/>
    <property type="match status" value="1"/>
</dbReference>
<evidence type="ECO:0000256" key="2">
    <source>
        <dbReference type="ARBA" id="ARBA00004664"/>
    </source>
</evidence>
<dbReference type="InterPro" id="IPR044643">
    <property type="entry name" value="TrpF_fam"/>
</dbReference>
<protein>
    <recommendedName>
        <fullName evidence="4 9">N-(5'-phosphoribosyl)anthranilate isomerase</fullName>
        <shortName evidence="9">PRAI</shortName>
        <ecNumber evidence="3 9">5.3.1.24</ecNumber>
    </recommendedName>
</protein>
<dbReference type="InterPro" id="IPR001240">
    <property type="entry name" value="PRAI_dom"/>
</dbReference>
<dbReference type="InterPro" id="IPR011060">
    <property type="entry name" value="RibuloseP-bd_barrel"/>
</dbReference>
<dbReference type="Gene3D" id="3.20.20.70">
    <property type="entry name" value="Aldolase class I"/>
    <property type="match status" value="1"/>
</dbReference>
<reference evidence="11 12" key="1">
    <citation type="submission" date="2022-04" db="EMBL/GenBank/DDBJ databases">
        <title>Positive selection, recombination, and allopatry shape intraspecific diversity of widespread and dominant cyanobacteria.</title>
        <authorList>
            <person name="Wei J."/>
            <person name="Shu W."/>
            <person name="Hu C."/>
        </authorList>
    </citation>
    <scope>NUCLEOTIDE SEQUENCE [LARGE SCALE GENOMIC DNA]</scope>
    <source>
        <strain evidence="11 12">GB2-A5</strain>
    </source>
</reference>
<comment type="caution">
    <text evidence="11">The sequence shown here is derived from an EMBL/GenBank/DDBJ whole genome shotgun (WGS) entry which is preliminary data.</text>
</comment>
<sequence>MRIKICGITKPEQGQAIAHLGATALGFICVQASPRYVSAVQIRAVGKELPPEVDRIGVFANATQEEICETVAVAALTGVQLHGIETTEFCHKLRQSLPNVEIIKALRIKTTEDLTQADAYGECADTLLLDAYHPQMLGGTGKTLDWATLEQFQPSCPWFLAGGLTPDNVLDALTQVYPSGIDLSSGVERSPGDKDLDRVAQLFEKLEGKRQ</sequence>
<dbReference type="PANTHER" id="PTHR42894">
    <property type="entry name" value="N-(5'-PHOSPHORIBOSYL)ANTHRANILATE ISOMERASE"/>
    <property type="match status" value="1"/>
</dbReference>
<organism evidence="11 12">
    <name type="scientific">Funiculus sociatus GB2-A5</name>
    <dbReference type="NCBI Taxonomy" id="2933946"/>
    <lineage>
        <taxon>Bacteria</taxon>
        <taxon>Bacillati</taxon>
        <taxon>Cyanobacteriota</taxon>
        <taxon>Cyanophyceae</taxon>
        <taxon>Coleofasciculales</taxon>
        <taxon>Coleofasciculaceae</taxon>
        <taxon>Funiculus</taxon>
    </lineage>
</organism>
<dbReference type="EC" id="5.3.1.24" evidence="3 9"/>
<feature type="domain" description="N-(5'phosphoribosyl) anthranilate isomerase (PRAI)" evidence="10">
    <location>
        <begin position="3"/>
        <end position="204"/>
    </location>
</feature>
<dbReference type="CDD" id="cd00405">
    <property type="entry name" value="PRAI"/>
    <property type="match status" value="1"/>
</dbReference>
<dbReference type="EMBL" id="JAMPKK010000009">
    <property type="protein sequence ID" value="MEP0864017.1"/>
    <property type="molecule type" value="Genomic_DNA"/>
</dbReference>
<dbReference type="InterPro" id="IPR013785">
    <property type="entry name" value="Aldolase_TIM"/>
</dbReference>
<evidence type="ECO:0000256" key="6">
    <source>
        <dbReference type="ARBA" id="ARBA00022822"/>
    </source>
</evidence>
<keyword evidence="8 9" id="KW-0413">Isomerase</keyword>
<evidence type="ECO:0000256" key="3">
    <source>
        <dbReference type="ARBA" id="ARBA00012572"/>
    </source>
</evidence>
<comment type="catalytic activity">
    <reaction evidence="1 9">
        <text>N-(5-phospho-beta-D-ribosyl)anthranilate = 1-(2-carboxyphenylamino)-1-deoxy-D-ribulose 5-phosphate</text>
        <dbReference type="Rhea" id="RHEA:21540"/>
        <dbReference type="ChEBI" id="CHEBI:18277"/>
        <dbReference type="ChEBI" id="CHEBI:58613"/>
        <dbReference type="EC" id="5.3.1.24"/>
    </reaction>
</comment>
<name>A0ABV0JKP7_9CYAN</name>
<comment type="pathway">
    <text evidence="2 9">Amino-acid biosynthesis; L-tryptophan biosynthesis; L-tryptophan from chorismate: step 3/5.</text>
</comment>
<dbReference type="RefSeq" id="WP_190418311.1">
    <property type="nucleotide sequence ID" value="NZ_JAMPKK010000009.1"/>
</dbReference>
<keyword evidence="7 9" id="KW-0057">Aromatic amino acid biosynthesis</keyword>
<dbReference type="Proteomes" id="UP001442494">
    <property type="component" value="Unassembled WGS sequence"/>
</dbReference>
<evidence type="ECO:0000256" key="1">
    <source>
        <dbReference type="ARBA" id="ARBA00001164"/>
    </source>
</evidence>
<keyword evidence="5 9" id="KW-0028">Amino-acid biosynthesis</keyword>
<evidence type="ECO:0000256" key="7">
    <source>
        <dbReference type="ARBA" id="ARBA00023141"/>
    </source>
</evidence>
<evidence type="ECO:0000259" key="10">
    <source>
        <dbReference type="Pfam" id="PF00697"/>
    </source>
</evidence>
<accession>A0ABV0JKP7</accession>
<keyword evidence="6 9" id="KW-0822">Tryptophan biosynthesis</keyword>
<proteinExistence type="inferred from homology"/>
<keyword evidence="12" id="KW-1185">Reference proteome</keyword>
<dbReference type="HAMAP" id="MF_00135">
    <property type="entry name" value="PRAI"/>
    <property type="match status" value="1"/>
</dbReference>
<comment type="similarity">
    <text evidence="9">Belongs to the TrpF family.</text>
</comment>
<dbReference type="PANTHER" id="PTHR42894:SF1">
    <property type="entry name" value="N-(5'-PHOSPHORIBOSYL)ANTHRANILATE ISOMERASE"/>
    <property type="match status" value="1"/>
</dbReference>
<dbReference type="NCBIfam" id="NF002298">
    <property type="entry name" value="PRK01222.1-4"/>
    <property type="match status" value="1"/>
</dbReference>
<evidence type="ECO:0000256" key="9">
    <source>
        <dbReference type="HAMAP-Rule" id="MF_00135"/>
    </source>
</evidence>
<evidence type="ECO:0000313" key="12">
    <source>
        <dbReference type="Proteomes" id="UP001442494"/>
    </source>
</evidence>
<gene>
    <name evidence="9" type="primary">trpF</name>
    <name evidence="11" type="ORF">NDI37_06015</name>
</gene>